<dbReference type="RefSeq" id="WP_142489155.1">
    <property type="nucleotide sequence ID" value="NZ_CP035382.1"/>
</dbReference>
<dbReference type="AlphaFoldDB" id="A0AAP9AM13"/>
<gene>
    <name evidence="1" type="ORF">ES815_18835</name>
</gene>
<name>A0AAP9AM13_9ENTR</name>
<accession>A0AAP9AM13</accession>
<reference evidence="1 2" key="1">
    <citation type="submission" date="2019-01" db="EMBL/GenBank/DDBJ databases">
        <title>Florfenicol resistance in Enterobacteriaceae and whole-genome sequence analysis of florfenicol-resistant Leclercia adecarboxylata strain R25.</title>
        <authorList>
            <person name="Bao Q."/>
            <person name="Ying Y."/>
        </authorList>
    </citation>
    <scope>NUCLEOTIDE SEQUENCE [LARGE SCALE GENOMIC DNA]</scope>
    <source>
        <strain evidence="1 2">R25</strain>
    </source>
</reference>
<proteinExistence type="predicted"/>
<dbReference type="EMBL" id="CP035382">
    <property type="protein sequence ID" value="QDK20246.1"/>
    <property type="molecule type" value="Genomic_DNA"/>
</dbReference>
<evidence type="ECO:0000313" key="1">
    <source>
        <dbReference type="EMBL" id="QDK20246.1"/>
    </source>
</evidence>
<sequence>MELFTVIAYKVNIFTTSAALPDEKQLFYAEAKYNSGIVIAREICGPFTRHRRASRARSVQKLHCQYDLSQKWLEHTQRRQSAQ</sequence>
<organism evidence="1 2">
    <name type="scientific">Leclercia adecarboxylata</name>
    <dbReference type="NCBI Taxonomy" id="83655"/>
    <lineage>
        <taxon>Bacteria</taxon>
        <taxon>Pseudomonadati</taxon>
        <taxon>Pseudomonadota</taxon>
        <taxon>Gammaproteobacteria</taxon>
        <taxon>Enterobacterales</taxon>
        <taxon>Enterobacteriaceae</taxon>
        <taxon>Leclercia</taxon>
    </lineage>
</organism>
<protein>
    <submittedName>
        <fullName evidence="1">Uncharacterized protein</fullName>
    </submittedName>
</protein>
<evidence type="ECO:0000313" key="2">
    <source>
        <dbReference type="Proteomes" id="UP000317812"/>
    </source>
</evidence>
<dbReference type="Proteomes" id="UP000317812">
    <property type="component" value="Chromosome"/>
</dbReference>